<dbReference type="Proteomes" id="UP001431902">
    <property type="component" value="Unassembled WGS sequence"/>
</dbReference>
<name>A0ABT6X3D8_9BURK</name>
<gene>
    <name evidence="1" type="ORF">QLQ16_02130</name>
</gene>
<evidence type="ECO:0000313" key="2">
    <source>
        <dbReference type="Proteomes" id="UP001431902"/>
    </source>
</evidence>
<dbReference type="InterPro" id="IPR036748">
    <property type="entry name" value="MTH938-like_sf"/>
</dbReference>
<proteinExistence type="predicted"/>
<reference evidence="1" key="1">
    <citation type="submission" date="2023-05" db="EMBL/GenBank/DDBJ databases">
        <title>Limnohabitans sp. strain HM2-2 Genome sequencing and assembly.</title>
        <authorList>
            <person name="Jung Y."/>
        </authorList>
    </citation>
    <scope>NUCLEOTIDE SEQUENCE</scope>
    <source>
        <strain evidence="1">HM2-2</strain>
    </source>
</reference>
<comment type="caution">
    <text evidence="1">The sequence shown here is derived from an EMBL/GenBank/DDBJ whole genome shotgun (WGS) entry which is preliminary data.</text>
</comment>
<organism evidence="1 2">
    <name type="scientific">Limnohabitans lacus</name>
    <dbReference type="NCBI Taxonomy" id="3045173"/>
    <lineage>
        <taxon>Bacteria</taxon>
        <taxon>Pseudomonadati</taxon>
        <taxon>Pseudomonadota</taxon>
        <taxon>Betaproteobacteria</taxon>
        <taxon>Burkholderiales</taxon>
        <taxon>Comamonadaceae</taxon>
        <taxon>Limnohabitans</taxon>
    </lineage>
</organism>
<dbReference type="Gene3D" id="3.40.1230.10">
    <property type="entry name" value="MTH938-like"/>
    <property type="match status" value="1"/>
</dbReference>
<evidence type="ECO:0000313" key="1">
    <source>
        <dbReference type="EMBL" id="MDI9232630.1"/>
    </source>
</evidence>
<dbReference type="EMBL" id="JASGBH010000001">
    <property type="protein sequence ID" value="MDI9232630.1"/>
    <property type="molecule type" value="Genomic_DNA"/>
</dbReference>
<dbReference type="RefSeq" id="WP_283223029.1">
    <property type="nucleotide sequence ID" value="NZ_JASGBH010000001.1"/>
</dbReference>
<accession>A0ABT6X3D8</accession>
<sequence>MKLQPDKSNAPTINAHGPGWIEVNGEKHTQSVVVSSLDGVASWTWTPKHFNELSAQAFEELAQDGVELVLLGCGKKLQFPPASLLRPLISKGIGLESMDTLAACRTYNILASEGRKVFAALLIES</sequence>
<dbReference type="SUPFAM" id="SSF64076">
    <property type="entry name" value="MTH938-like"/>
    <property type="match status" value="1"/>
</dbReference>
<dbReference type="PANTHER" id="PTHR21192">
    <property type="entry name" value="NUCLEAR PROTEIN E3-3"/>
    <property type="match status" value="1"/>
</dbReference>
<protein>
    <submittedName>
        <fullName evidence="1">Mth938-like domain-containing protein</fullName>
    </submittedName>
</protein>
<dbReference type="PANTHER" id="PTHR21192:SF2">
    <property type="entry name" value="NADH DEHYDROGENASE [UBIQUINONE] 1 ALPHA SUBCOMPLEX ASSEMBLY FACTOR 3"/>
    <property type="match status" value="1"/>
</dbReference>
<dbReference type="CDD" id="cd05560">
    <property type="entry name" value="Xcc1710_like"/>
    <property type="match status" value="1"/>
</dbReference>
<dbReference type="InterPro" id="IPR007523">
    <property type="entry name" value="NDUFAF3/AAMDC"/>
</dbReference>
<keyword evidence="2" id="KW-1185">Reference proteome</keyword>
<dbReference type="Pfam" id="PF04430">
    <property type="entry name" value="DUF498"/>
    <property type="match status" value="1"/>
</dbReference>